<feature type="domain" description="AAA" evidence="9">
    <location>
        <begin position="33"/>
        <end position="195"/>
    </location>
</feature>
<evidence type="ECO:0000256" key="5">
    <source>
        <dbReference type="ARBA" id="ARBA00022777"/>
    </source>
</evidence>
<keyword evidence="7" id="KW-0829">Tyrosine-protein kinase</keyword>
<keyword evidence="4" id="KW-0547">Nucleotide-binding</keyword>
<organism evidence="10 11">
    <name type="scientific">Clostridium saudiense</name>
    <dbReference type="NCBI Taxonomy" id="1414720"/>
    <lineage>
        <taxon>Bacteria</taxon>
        <taxon>Bacillati</taxon>
        <taxon>Bacillota</taxon>
        <taxon>Clostridia</taxon>
        <taxon>Eubacteriales</taxon>
        <taxon>Clostridiaceae</taxon>
        <taxon>Clostridium</taxon>
    </lineage>
</organism>
<dbReference type="EMBL" id="JACJLL010000007">
    <property type="protein sequence ID" value="MBM6818142.1"/>
    <property type="molecule type" value="Genomic_DNA"/>
</dbReference>
<dbReference type="PANTHER" id="PTHR32309:SF13">
    <property type="entry name" value="FERRIC ENTEROBACTIN TRANSPORT PROTEIN FEPE"/>
    <property type="match status" value="1"/>
</dbReference>
<evidence type="ECO:0000313" key="10">
    <source>
        <dbReference type="EMBL" id="MBM6818142.1"/>
    </source>
</evidence>
<dbReference type="Gene3D" id="3.40.50.300">
    <property type="entry name" value="P-loop containing nucleotide triphosphate hydrolases"/>
    <property type="match status" value="1"/>
</dbReference>
<comment type="catalytic activity">
    <reaction evidence="8">
        <text>L-tyrosyl-[protein] + ATP = O-phospho-L-tyrosyl-[protein] + ADP + H(+)</text>
        <dbReference type="Rhea" id="RHEA:10596"/>
        <dbReference type="Rhea" id="RHEA-COMP:10136"/>
        <dbReference type="Rhea" id="RHEA-COMP:20101"/>
        <dbReference type="ChEBI" id="CHEBI:15378"/>
        <dbReference type="ChEBI" id="CHEBI:30616"/>
        <dbReference type="ChEBI" id="CHEBI:46858"/>
        <dbReference type="ChEBI" id="CHEBI:61978"/>
        <dbReference type="ChEBI" id="CHEBI:456216"/>
        <dbReference type="EC" id="2.7.10.2"/>
    </reaction>
</comment>
<dbReference type="SUPFAM" id="SSF52540">
    <property type="entry name" value="P-loop containing nucleoside triphosphate hydrolases"/>
    <property type="match status" value="1"/>
</dbReference>
<name>A0ABS2FCU7_9CLOT</name>
<evidence type="ECO:0000259" key="9">
    <source>
        <dbReference type="Pfam" id="PF13614"/>
    </source>
</evidence>
<evidence type="ECO:0000256" key="6">
    <source>
        <dbReference type="ARBA" id="ARBA00022840"/>
    </source>
</evidence>
<proteinExistence type="inferred from homology"/>
<protein>
    <recommendedName>
        <fullName evidence="2">non-specific protein-tyrosine kinase</fullName>
        <ecNumber evidence="2">2.7.10.2</ecNumber>
    </recommendedName>
</protein>
<comment type="similarity">
    <text evidence="1">Belongs to the CpsD/CapB family.</text>
</comment>
<evidence type="ECO:0000256" key="1">
    <source>
        <dbReference type="ARBA" id="ARBA00007316"/>
    </source>
</evidence>
<evidence type="ECO:0000313" key="11">
    <source>
        <dbReference type="Proteomes" id="UP000767334"/>
    </source>
</evidence>
<keyword evidence="11" id="KW-1185">Reference proteome</keyword>
<gene>
    <name evidence="10" type="ORF">H6A19_02105</name>
</gene>
<dbReference type="PANTHER" id="PTHR32309">
    <property type="entry name" value="TYROSINE-PROTEIN KINASE"/>
    <property type="match status" value="1"/>
</dbReference>
<dbReference type="InterPro" id="IPR025669">
    <property type="entry name" value="AAA_dom"/>
</dbReference>
<evidence type="ECO:0000256" key="3">
    <source>
        <dbReference type="ARBA" id="ARBA00022679"/>
    </source>
</evidence>
<dbReference type="InterPro" id="IPR005702">
    <property type="entry name" value="Wzc-like_C"/>
</dbReference>
<accession>A0ABS2FCU7</accession>
<dbReference type="GO" id="GO:0016301">
    <property type="term" value="F:kinase activity"/>
    <property type="evidence" value="ECO:0007669"/>
    <property type="project" value="UniProtKB-KW"/>
</dbReference>
<evidence type="ECO:0000256" key="7">
    <source>
        <dbReference type="ARBA" id="ARBA00023137"/>
    </source>
</evidence>
<dbReference type="NCBIfam" id="TIGR01007">
    <property type="entry name" value="eps_fam"/>
    <property type="match status" value="1"/>
</dbReference>
<keyword evidence="3" id="KW-0808">Transferase</keyword>
<dbReference type="InterPro" id="IPR027417">
    <property type="entry name" value="P-loop_NTPase"/>
</dbReference>
<evidence type="ECO:0000256" key="4">
    <source>
        <dbReference type="ARBA" id="ARBA00022741"/>
    </source>
</evidence>
<keyword evidence="5 10" id="KW-0418">Kinase</keyword>
<dbReference type="Pfam" id="PF13614">
    <property type="entry name" value="AAA_31"/>
    <property type="match status" value="1"/>
</dbReference>
<dbReference type="InterPro" id="IPR050445">
    <property type="entry name" value="Bact_polysacc_biosynth/exp"/>
</dbReference>
<dbReference type="RefSeq" id="WP_204571807.1">
    <property type="nucleotide sequence ID" value="NZ_JACJLL010000007.1"/>
</dbReference>
<evidence type="ECO:0000256" key="2">
    <source>
        <dbReference type="ARBA" id="ARBA00011903"/>
    </source>
</evidence>
<dbReference type="EC" id="2.7.10.2" evidence="2"/>
<dbReference type="CDD" id="cd05387">
    <property type="entry name" value="BY-kinase"/>
    <property type="match status" value="1"/>
</dbReference>
<keyword evidence="6" id="KW-0067">ATP-binding</keyword>
<evidence type="ECO:0000256" key="8">
    <source>
        <dbReference type="ARBA" id="ARBA00051245"/>
    </source>
</evidence>
<reference evidence="10 11" key="1">
    <citation type="journal article" date="2021" name="Sci. Rep.">
        <title>The distribution of antibiotic resistance genes in chicken gut microbiota commensals.</title>
        <authorList>
            <person name="Juricova H."/>
            <person name="Matiasovicova J."/>
            <person name="Kubasova T."/>
            <person name="Cejkova D."/>
            <person name="Rychlik I."/>
        </authorList>
    </citation>
    <scope>NUCLEOTIDE SEQUENCE [LARGE SCALE GENOMIC DNA]</scope>
    <source>
        <strain evidence="10 11">An435</strain>
    </source>
</reference>
<dbReference type="Proteomes" id="UP000767334">
    <property type="component" value="Unassembled WGS sequence"/>
</dbReference>
<sequence>MFIVKKNPKSLSAEVYRLLRTNLEYSSIDKSLKSIVVTSTEPGEGKSTVAGNLAIILGESGKKVILIDADLRKPSLHKKFKVSNGLGLTDYLIGKCKLTDILKKIDDNVLILPAGNKAPNPAEIIASKSMEELIETLSEKIDVDYIIIDTPPVKLVADAVVLSGKCDGTIVVVKSGLTKAKDLTNVLGELEKVRANIIGTVLNGVQKNKKDYYNYYYGDD</sequence>
<comment type="caution">
    <text evidence="10">The sequence shown here is derived from an EMBL/GenBank/DDBJ whole genome shotgun (WGS) entry which is preliminary data.</text>
</comment>